<dbReference type="RefSeq" id="WP_102697026.1">
    <property type="nucleotide sequence ID" value="NZ_PNGJ01000003.1"/>
</dbReference>
<protein>
    <submittedName>
        <fullName evidence="2">Endonuclease</fullName>
    </submittedName>
</protein>
<dbReference type="PANTHER" id="PTHR14859">
    <property type="entry name" value="CALCOFLUOR WHITE HYPERSENSITIVE PROTEIN PRECURSOR"/>
    <property type="match status" value="1"/>
</dbReference>
<evidence type="ECO:0000313" key="2">
    <source>
        <dbReference type="EMBL" id="PMC24630.1"/>
    </source>
</evidence>
<proteinExistence type="predicted"/>
<keyword evidence="2" id="KW-0378">Hydrolase</keyword>
<dbReference type="SUPFAM" id="SSF56219">
    <property type="entry name" value="DNase I-like"/>
    <property type="match status" value="1"/>
</dbReference>
<sequence length="254" mass="29143">MRILISLYLLLISLCVGAQEPLKLRVMTYNLRFGELASLEELAYHIKAFKPDFVALQEVDCNTHRERAPKQNEKNFISELAYHTGMFGLYGKTIDYSGGYYGIGMLSRYPCVDMKKVMLPNPSKSEQRAVMYATYEVGTDTLVFAVTHLDISGKDARREQAEFIVQELQKCNYPVLIGGDFNAGPTEPAIEKVMEKWGRNMTIMDQTYSSTTPKIKIDYIYAYPKNRWEVKTSQTVRSYLSDHFPIVSEIILKR</sequence>
<reference evidence="2 3" key="1">
    <citation type="submission" date="2017-09" db="EMBL/GenBank/DDBJ databases">
        <title>Bacterial strain isolated from the female urinary microbiota.</title>
        <authorList>
            <person name="Thomas-White K."/>
            <person name="Kumar N."/>
            <person name="Forster S."/>
            <person name="Putonti C."/>
            <person name="Lawley T."/>
            <person name="Wolfe A.J."/>
        </authorList>
    </citation>
    <scope>NUCLEOTIDE SEQUENCE [LARGE SCALE GENOMIC DNA]</scope>
    <source>
        <strain evidence="2 3">UMB0536</strain>
    </source>
</reference>
<accession>A0A2N6QRX9</accession>
<dbReference type="InterPro" id="IPR005135">
    <property type="entry name" value="Endo/exonuclease/phosphatase"/>
</dbReference>
<evidence type="ECO:0000259" key="1">
    <source>
        <dbReference type="Pfam" id="PF03372"/>
    </source>
</evidence>
<dbReference type="InterPro" id="IPR051916">
    <property type="entry name" value="GPI-anchor_lipid_remodeler"/>
</dbReference>
<dbReference type="GO" id="GO:0004519">
    <property type="term" value="F:endonuclease activity"/>
    <property type="evidence" value="ECO:0007669"/>
    <property type="project" value="UniProtKB-KW"/>
</dbReference>
<dbReference type="AlphaFoldDB" id="A0A2N6QRX9"/>
<keyword evidence="2" id="KW-0540">Nuclease</keyword>
<dbReference type="GO" id="GO:0006506">
    <property type="term" value="P:GPI anchor biosynthetic process"/>
    <property type="evidence" value="ECO:0007669"/>
    <property type="project" value="TreeGrafter"/>
</dbReference>
<dbReference type="OrthoDB" id="712861at2"/>
<dbReference type="Gene3D" id="3.60.10.10">
    <property type="entry name" value="Endonuclease/exonuclease/phosphatase"/>
    <property type="match status" value="1"/>
</dbReference>
<keyword evidence="2" id="KW-0255">Endonuclease</keyword>
<organism evidence="2 3">
    <name type="scientific">Hoylesella buccalis</name>
    <dbReference type="NCBI Taxonomy" id="28127"/>
    <lineage>
        <taxon>Bacteria</taxon>
        <taxon>Pseudomonadati</taxon>
        <taxon>Bacteroidota</taxon>
        <taxon>Bacteroidia</taxon>
        <taxon>Bacteroidales</taxon>
        <taxon>Prevotellaceae</taxon>
        <taxon>Hoylesella</taxon>
    </lineage>
</organism>
<gene>
    <name evidence="2" type="ORF">CJ231_05095</name>
</gene>
<feature type="domain" description="Endonuclease/exonuclease/phosphatase" evidence="1">
    <location>
        <begin position="27"/>
        <end position="243"/>
    </location>
</feature>
<evidence type="ECO:0000313" key="3">
    <source>
        <dbReference type="Proteomes" id="UP000235564"/>
    </source>
</evidence>
<dbReference type="EMBL" id="PNGJ01000003">
    <property type="protein sequence ID" value="PMC24630.1"/>
    <property type="molecule type" value="Genomic_DNA"/>
</dbReference>
<dbReference type="InterPro" id="IPR036691">
    <property type="entry name" value="Endo/exonu/phosph_ase_sf"/>
</dbReference>
<dbReference type="Proteomes" id="UP000235564">
    <property type="component" value="Unassembled WGS sequence"/>
</dbReference>
<comment type="caution">
    <text evidence="2">The sequence shown here is derived from an EMBL/GenBank/DDBJ whole genome shotgun (WGS) entry which is preliminary data.</text>
</comment>
<dbReference type="GO" id="GO:0016020">
    <property type="term" value="C:membrane"/>
    <property type="evidence" value="ECO:0007669"/>
    <property type="project" value="GOC"/>
</dbReference>
<dbReference type="Pfam" id="PF03372">
    <property type="entry name" value="Exo_endo_phos"/>
    <property type="match status" value="1"/>
</dbReference>
<name>A0A2N6QRX9_9BACT</name>
<dbReference type="PANTHER" id="PTHR14859:SF15">
    <property type="entry name" value="ENDONUCLEASE_EXONUCLEASE_PHOSPHATASE DOMAIN-CONTAINING PROTEIN"/>
    <property type="match status" value="1"/>
</dbReference>